<dbReference type="InterPro" id="IPR006093">
    <property type="entry name" value="Oxy_OxRdtase_FAD_BS"/>
</dbReference>
<dbReference type="RefSeq" id="WP_209682526.1">
    <property type="nucleotide sequence ID" value="NZ_JAGIOI010000001.1"/>
</dbReference>
<evidence type="ECO:0000313" key="7">
    <source>
        <dbReference type="EMBL" id="MBP2414539.1"/>
    </source>
</evidence>
<dbReference type="Gene3D" id="3.30.465.10">
    <property type="match status" value="1"/>
</dbReference>
<protein>
    <submittedName>
        <fullName evidence="7">FAD/FMN-containing dehydrogenase</fullName>
    </submittedName>
</protein>
<dbReference type="Proteomes" id="UP000711614">
    <property type="component" value="Unassembled WGS sequence"/>
</dbReference>
<evidence type="ECO:0000256" key="1">
    <source>
        <dbReference type="ARBA" id="ARBA00001974"/>
    </source>
</evidence>
<keyword evidence="3" id="KW-0285">Flavoprotein</keyword>
<keyword evidence="5" id="KW-0560">Oxidoreductase</keyword>
<dbReference type="InterPro" id="IPR016169">
    <property type="entry name" value="FAD-bd_PCMH_sub2"/>
</dbReference>
<feature type="domain" description="FAD-binding PCMH-type" evidence="6">
    <location>
        <begin position="46"/>
        <end position="216"/>
    </location>
</feature>
<gene>
    <name evidence="7" type="ORF">JOF48_003338</name>
</gene>
<evidence type="ECO:0000256" key="2">
    <source>
        <dbReference type="ARBA" id="ARBA00005466"/>
    </source>
</evidence>
<comment type="similarity">
    <text evidence="2">Belongs to the oxygen-dependent FAD-linked oxidoreductase family.</text>
</comment>
<dbReference type="Gene3D" id="3.30.43.10">
    <property type="entry name" value="Uridine Diphospho-n-acetylenolpyruvylglucosamine Reductase, domain 2"/>
    <property type="match status" value="1"/>
</dbReference>
<dbReference type="InterPro" id="IPR036318">
    <property type="entry name" value="FAD-bd_PCMH-like_sf"/>
</dbReference>
<dbReference type="InterPro" id="IPR012951">
    <property type="entry name" value="BBE"/>
</dbReference>
<comment type="caution">
    <text evidence="7">The sequence shown here is derived from an EMBL/GenBank/DDBJ whole genome shotgun (WGS) entry which is preliminary data.</text>
</comment>
<keyword evidence="4" id="KW-0274">FAD</keyword>
<evidence type="ECO:0000256" key="4">
    <source>
        <dbReference type="ARBA" id="ARBA00022827"/>
    </source>
</evidence>
<dbReference type="InterPro" id="IPR016167">
    <property type="entry name" value="FAD-bd_PCMH_sub1"/>
</dbReference>
<accession>A0ABS4Z0Q7</accession>
<dbReference type="InterPro" id="IPR050416">
    <property type="entry name" value="FAD-linked_Oxidoreductase"/>
</dbReference>
<evidence type="ECO:0000256" key="3">
    <source>
        <dbReference type="ARBA" id="ARBA00022630"/>
    </source>
</evidence>
<organism evidence="7 8">
    <name type="scientific">Arthrobacter stackebrandtii</name>
    <dbReference type="NCBI Taxonomy" id="272161"/>
    <lineage>
        <taxon>Bacteria</taxon>
        <taxon>Bacillati</taxon>
        <taxon>Actinomycetota</taxon>
        <taxon>Actinomycetes</taxon>
        <taxon>Micrococcales</taxon>
        <taxon>Micrococcaceae</taxon>
        <taxon>Arthrobacter</taxon>
    </lineage>
</organism>
<dbReference type="SUPFAM" id="SSF56176">
    <property type="entry name" value="FAD-binding/transporter-associated domain-like"/>
    <property type="match status" value="1"/>
</dbReference>
<dbReference type="Pfam" id="PF01565">
    <property type="entry name" value="FAD_binding_4"/>
    <property type="match status" value="1"/>
</dbReference>
<name>A0ABS4Z0Q7_9MICC</name>
<dbReference type="Pfam" id="PF08031">
    <property type="entry name" value="BBE"/>
    <property type="match status" value="1"/>
</dbReference>
<dbReference type="Gene3D" id="3.40.462.20">
    <property type="match status" value="1"/>
</dbReference>
<evidence type="ECO:0000313" key="8">
    <source>
        <dbReference type="Proteomes" id="UP000711614"/>
    </source>
</evidence>
<dbReference type="PROSITE" id="PS51387">
    <property type="entry name" value="FAD_PCMH"/>
    <property type="match status" value="1"/>
</dbReference>
<reference evidence="7 8" key="1">
    <citation type="submission" date="2021-03" db="EMBL/GenBank/DDBJ databases">
        <title>Sequencing the genomes of 1000 actinobacteria strains.</title>
        <authorList>
            <person name="Klenk H.-P."/>
        </authorList>
    </citation>
    <scope>NUCLEOTIDE SEQUENCE [LARGE SCALE GENOMIC DNA]</scope>
    <source>
        <strain evidence="7 8">DSM 16005</strain>
    </source>
</reference>
<dbReference type="PANTHER" id="PTHR42973">
    <property type="entry name" value="BINDING OXIDOREDUCTASE, PUTATIVE (AFU_ORTHOLOGUE AFUA_1G17690)-RELATED"/>
    <property type="match status" value="1"/>
</dbReference>
<dbReference type="EMBL" id="JAGIOI010000001">
    <property type="protein sequence ID" value="MBP2414539.1"/>
    <property type="molecule type" value="Genomic_DNA"/>
</dbReference>
<dbReference type="PROSITE" id="PS00862">
    <property type="entry name" value="OX2_COVAL_FAD"/>
    <property type="match status" value="1"/>
</dbReference>
<dbReference type="PANTHER" id="PTHR42973:SF39">
    <property type="entry name" value="FAD-BINDING PCMH-TYPE DOMAIN-CONTAINING PROTEIN"/>
    <property type="match status" value="1"/>
</dbReference>
<dbReference type="InterPro" id="IPR006094">
    <property type="entry name" value="Oxid_FAD_bind_N"/>
</dbReference>
<comment type="cofactor">
    <cofactor evidence="1">
        <name>FAD</name>
        <dbReference type="ChEBI" id="CHEBI:57692"/>
    </cofactor>
</comment>
<dbReference type="InterPro" id="IPR016166">
    <property type="entry name" value="FAD-bd_PCMH"/>
</dbReference>
<keyword evidence="8" id="KW-1185">Reference proteome</keyword>
<evidence type="ECO:0000256" key="5">
    <source>
        <dbReference type="ARBA" id="ARBA00023002"/>
    </source>
</evidence>
<evidence type="ECO:0000259" key="6">
    <source>
        <dbReference type="PROSITE" id="PS51387"/>
    </source>
</evidence>
<sequence length="471" mass="49200">MSLKDIPAPRQGAADLGGLAAALGGTLIEAGDGGYDAARAVYNGMIDRRPLAIARCADASDVAACVLFATANGLEIAVRGGGHNAGGFGVWDGALVIDLSLLRSIDVDAAGHTVRVGGGCTWGEVDAATVPYGMATPSGFMASTGVGGLALGGGVGYLSRRYGLTVDSLLSADVVLADGTLVTADADSHPDLFWGLRGGGGNFGVVVSFRFACHDVGENGTIVGGPVLYDLDDAPEVMRWYREVLPTLPEELSGWIGLLTIPPAAPFPEELWGRKSCAIVWCYTGPADKADAATEPVRDFGSPLLVGLAPMPFSALQSAFDALYPAGLQWYWKADMFKDISDAAIDVHAKYGVLLPTGHSTMHLYPIDGAAMRVDAAATAFPYRGGGWAGTIVGVDPDPANAAAITEWARKYWEELHPTSAGGVYVNFLGEEGDARVRSAYGDNYARLARVKAHYDPDNVFHINQNIPPAA</sequence>
<proteinExistence type="inferred from homology"/>